<protein>
    <submittedName>
        <fullName evidence="2">Uncharacterized protein</fullName>
    </submittedName>
</protein>
<dbReference type="AlphaFoldDB" id="A0A2I1HXQ7"/>
<proteinExistence type="predicted"/>
<keyword evidence="1" id="KW-1133">Transmembrane helix</keyword>
<sequence length="187" mass="18351">MIVEILVLFVLVGLVRVVGVLGVLDVVVVCGVVFLVGLVRRGLVSLGLVTVARRISSVVGLTVGGVVLRLGVSVRVLDGIVPTLSVGIGLTGAICVAGVVASLPGVGGLIRVGGRRVGCMLSAMRLLVAAQAVPGRSFLLGCVGGAVSTLSCPGGVTVAGGGISARNAVPVAGGNADLHGADPRPRP</sequence>
<dbReference type="EMBL" id="PKKM01000020">
    <property type="protein sequence ID" value="PKY63662.1"/>
    <property type="molecule type" value="Genomic_DNA"/>
</dbReference>
<evidence type="ECO:0000313" key="3">
    <source>
        <dbReference type="Proteomes" id="UP000234198"/>
    </source>
</evidence>
<accession>A0A2I1HXQ7</accession>
<evidence type="ECO:0000256" key="1">
    <source>
        <dbReference type="SAM" id="Phobius"/>
    </source>
</evidence>
<dbReference type="Proteomes" id="UP000234198">
    <property type="component" value="Unassembled WGS sequence"/>
</dbReference>
<organism evidence="2 3">
    <name type="scientific">Schaalia odontolytica</name>
    <dbReference type="NCBI Taxonomy" id="1660"/>
    <lineage>
        <taxon>Bacteria</taxon>
        <taxon>Bacillati</taxon>
        <taxon>Actinomycetota</taxon>
        <taxon>Actinomycetes</taxon>
        <taxon>Actinomycetales</taxon>
        <taxon>Actinomycetaceae</taxon>
        <taxon>Schaalia</taxon>
    </lineage>
</organism>
<name>A0A2I1HXQ7_9ACTO</name>
<feature type="transmembrane region" description="Helical" evidence="1">
    <location>
        <begin position="51"/>
        <end position="72"/>
    </location>
</feature>
<keyword evidence="1" id="KW-0812">Transmembrane</keyword>
<comment type="caution">
    <text evidence="2">The sequence shown here is derived from an EMBL/GenBank/DDBJ whole genome shotgun (WGS) entry which is preliminary data.</text>
</comment>
<reference evidence="2 3" key="1">
    <citation type="submission" date="2017-12" db="EMBL/GenBank/DDBJ databases">
        <title>Phylogenetic diversity of female urinary microbiome.</title>
        <authorList>
            <person name="Thomas-White K."/>
            <person name="Wolfe A.J."/>
        </authorList>
    </citation>
    <scope>NUCLEOTIDE SEQUENCE [LARGE SCALE GENOMIC DNA]</scope>
    <source>
        <strain evidence="2 3">UMB0018</strain>
    </source>
</reference>
<gene>
    <name evidence="2" type="ORF">CYJ22_09865</name>
</gene>
<keyword evidence="1" id="KW-0472">Membrane</keyword>
<evidence type="ECO:0000313" key="2">
    <source>
        <dbReference type="EMBL" id="PKY63662.1"/>
    </source>
</evidence>
<feature type="transmembrane region" description="Helical" evidence="1">
    <location>
        <begin position="6"/>
        <end position="39"/>
    </location>
</feature>
<feature type="transmembrane region" description="Helical" evidence="1">
    <location>
        <begin position="84"/>
        <end position="110"/>
    </location>
</feature>